<feature type="domain" description="Xylose isomerase-like TIM barrel" evidence="1">
    <location>
        <begin position="29"/>
        <end position="336"/>
    </location>
</feature>
<dbReference type="Pfam" id="PF01261">
    <property type="entry name" value="AP_endonuc_2"/>
    <property type="match status" value="1"/>
</dbReference>
<dbReference type="GeneID" id="36558212"/>
<dbReference type="InterPro" id="IPR036237">
    <property type="entry name" value="Xyl_isomerase-like_sf"/>
</dbReference>
<dbReference type="PANTHER" id="PTHR12110:SF56">
    <property type="entry name" value="DEHYDRATASE, PUTATIVE (AFU_ORTHOLOGUE AFUA_6G08740)-RELATED"/>
    <property type="match status" value="1"/>
</dbReference>
<dbReference type="EMBL" id="MSFO01000001">
    <property type="protein sequence ID" value="PLB55358.1"/>
    <property type="molecule type" value="Genomic_DNA"/>
</dbReference>
<dbReference type="InterPro" id="IPR050312">
    <property type="entry name" value="IolE/XylAMocC-like"/>
</dbReference>
<evidence type="ECO:0000313" key="3">
    <source>
        <dbReference type="Proteomes" id="UP000234275"/>
    </source>
</evidence>
<evidence type="ECO:0000313" key="2">
    <source>
        <dbReference type="EMBL" id="PLB55358.1"/>
    </source>
</evidence>
<dbReference type="InterPro" id="IPR013022">
    <property type="entry name" value="Xyl_isomerase-like_TIM-brl"/>
</dbReference>
<keyword evidence="3" id="KW-1185">Reference proteome</keyword>
<gene>
    <name evidence="2" type="ORF">P170DRAFT_443172</name>
</gene>
<sequence length="349" mass="39079">MSANEAPNPTITFSYATCSINAPSLPAKLAAIANAGFTGIELAFPDLLDYGAQVLGHAIADDNVDELVAVAKKARELCREHGLVVMMLQPFANFEGWPRGSPEREDAFSRARRWIEVMGSLGTEILQVGSTDIPEERLSLSRKHIVADLRELSDLLAEQGMRVAYENWCWSTHAPTWRDVWEIVRDVKRPNVGLCLDTFQTAGSEWADPTTASGRVEDNPLGLMNQRLEQSLAELARDVPPEKIYLLQVSDAYKPPRPLEAERVDGMWPRARWSHDYRPLPYDGGYLPIEAVARAVLKTGFRGWFSMEVFDSGPDGRGKKYDPEEYAQKAMGSMKQLLEKSERTCIDNH</sequence>
<dbReference type="Proteomes" id="UP000234275">
    <property type="component" value="Unassembled WGS sequence"/>
</dbReference>
<dbReference type="OrthoDB" id="5360893at2759"/>
<accession>A0A2I2GR55</accession>
<organism evidence="2 3">
    <name type="scientific">Aspergillus steynii IBT 23096</name>
    <dbReference type="NCBI Taxonomy" id="1392250"/>
    <lineage>
        <taxon>Eukaryota</taxon>
        <taxon>Fungi</taxon>
        <taxon>Dikarya</taxon>
        <taxon>Ascomycota</taxon>
        <taxon>Pezizomycotina</taxon>
        <taxon>Eurotiomycetes</taxon>
        <taxon>Eurotiomycetidae</taxon>
        <taxon>Eurotiales</taxon>
        <taxon>Aspergillaceae</taxon>
        <taxon>Aspergillus</taxon>
        <taxon>Aspergillus subgen. Circumdati</taxon>
    </lineage>
</organism>
<dbReference type="Gene3D" id="3.20.20.150">
    <property type="entry name" value="Divalent-metal-dependent TIM barrel enzymes"/>
    <property type="match status" value="1"/>
</dbReference>
<comment type="caution">
    <text evidence="2">The sequence shown here is derived from an EMBL/GenBank/DDBJ whole genome shotgun (WGS) entry which is preliminary data.</text>
</comment>
<proteinExistence type="predicted"/>
<dbReference type="STRING" id="1392250.A0A2I2GR55"/>
<protein>
    <submittedName>
        <fullName evidence="2">Putative 3-dehydroshikimate dehydratase</fullName>
    </submittedName>
</protein>
<dbReference type="PANTHER" id="PTHR12110">
    <property type="entry name" value="HYDROXYPYRUVATE ISOMERASE"/>
    <property type="match status" value="1"/>
</dbReference>
<dbReference type="AlphaFoldDB" id="A0A2I2GR55"/>
<dbReference type="VEuPathDB" id="FungiDB:P170DRAFT_443172"/>
<reference evidence="2 3" key="1">
    <citation type="submission" date="2016-12" db="EMBL/GenBank/DDBJ databases">
        <title>The genomes of Aspergillus section Nigri reveals drivers in fungal speciation.</title>
        <authorList>
            <consortium name="DOE Joint Genome Institute"/>
            <person name="Vesth T.C."/>
            <person name="Nybo J."/>
            <person name="Theobald S."/>
            <person name="Brandl J."/>
            <person name="Frisvad J.C."/>
            <person name="Nielsen K.F."/>
            <person name="Lyhne E.K."/>
            <person name="Kogle M.E."/>
            <person name="Kuo A."/>
            <person name="Riley R."/>
            <person name="Clum A."/>
            <person name="Nolan M."/>
            <person name="Lipzen A."/>
            <person name="Salamov A."/>
            <person name="Henrissat B."/>
            <person name="Wiebenga A."/>
            <person name="De Vries R.P."/>
            <person name="Grigoriev I.V."/>
            <person name="Mortensen U.H."/>
            <person name="Andersen M.R."/>
            <person name="Baker S.E."/>
        </authorList>
    </citation>
    <scope>NUCLEOTIDE SEQUENCE [LARGE SCALE GENOMIC DNA]</scope>
    <source>
        <strain evidence="2 3">IBT 23096</strain>
    </source>
</reference>
<dbReference type="SUPFAM" id="SSF51658">
    <property type="entry name" value="Xylose isomerase-like"/>
    <property type="match status" value="1"/>
</dbReference>
<dbReference type="RefSeq" id="XP_024710660.1">
    <property type="nucleotide sequence ID" value="XM_024850513.1"/>
</dbReference>
<evidence type="ECO:0000259" key="1">
    <source>
        <dbReference type="Pfam" id="PF01261"/>
    </source>
</evidence>
<name>A0A2I2GR55_9EURO</name>